<dbReference type="GO" id="GO:0043565">
    <property type="term" value="F:sequence-specific DNA binding"/>
    <property type="evidence" value="ECO:0007669"/>
    <property type="project" value="InterPro"/>
</dbReference>
<dbReference type="Proteomes" id="UP000606720">
    <property type="component" value="Unassembled WGS sequence"/>
</dbReference>
<sequence length="320" mass="37773">MLFVLQKVLFRYKLKEHKNHRRKLTLHQEEELFQKLAETQKTGYLNENFRLFHLRDKTEQEFQFHYHDFHKIVIFISGNVTYFIEGKAYYPKPWDILLVGRYNVHKPLISKDSTYERIVIWIKNEFIGSYHDTEDNISACFSHTDNQGIHLIRPAADPQLIIREILFQLEIALSSDKFAAPLLATTLFLQLLIYINRITLSQRSVHSSSFTYDKQIEEIMQFINHNLSADLSNNALADRFYLSRYHLMHKFKKETGYTLHNYIEQKRLANASAQIKKGIPVMKAAKDSGFLDYSTFLRAFRKKYGISPKEYARHTASLTP</sequence>
<organism evidence="5 6">
    <name type="scientific">Roseburia zhanii</name>
    <dbReference type="NCBI Taxonomy" id="2763064"/>
    <lineage>
        <taxon>Bacteria</taxon>
        <taxon>Bacillati</taxon>
        <taxon>Bacillota</taxon>
        <taxon>Clostridia</taxon>
        <taxon>Lachnospirales</taxon>
        <taxon>Lachnospiraceae</taxon>
        <taxon>Roseburia</taxon>
    </lineage>
</organism>
<comment type="caution">
    <text evidence="5">The sequence shown here is derived from an EMBL/GenBank/DDBJ whole genome shotgun (WGS) entry which is preliminary data.</text>
</comment>
<evidence type="ECO:0000256" key="2">
    <source>
        <dbReference type="ARBA" id="ARBA00023125"/>
    </source>
</evidence>
<feature type="domain" description="HTH araC/xylS-type" evidence="4">
    <location>
        <begin position="217"/>
        <end position="314"/>
    </location>
</feature>
<reference evidence="5" key="1">
    <citation type="submission" date="2020-08" db="EMBL/GenBank/DDBJ databases">
        <title>Genome public.</title>
        <authorList>
            <person name="Liu C."/>
            <person name="Sun Q."/>
        </authorList>
    </citation>
    <scope>NUCLEOTIDE SEQUENCE</scope>
    <source>
        <strain evidence="5">BX1005</strain>
    </source>
</reference>
<gene>
    <name evidence="5" type="ORF">H8S17_03730</name>
</gene>
<dbReference type="EMBL" id="JACOPH010000002">
    <property type="protein sequence ID" value="MBC5713329.1"/>
    <property type="molecule type" value="Genomic_DNA"/>
</dbReference>
<dbReference type="Pfam" id="PF12833">
    <property type="entry name" value="HTH_18"/>
    <property type="match status" value="1"/>
</dbReference>
<dbReference type="Pfam" id="PF02311">
    <property type="entry name" value="AraC_binding"/>
    <property type="match status" value="1"/>
</dbReference>
<keyword evidence="6" id="KW-1185">Reference proteome</keyword>
<dbReference type="InterPro" id="IPR009057">
    <property type="entry name" value="Homeodomain-like_sf"/>
</dbReference>
<dbReference type="Gene3D" id="1.10.10.60">
    <property type="entry name" value="Homeodomain-like"/>
    <property type="match status" value="2"/>
</dbReference>
<accession>A0A923LNQ5</accession>
<dbReference type="InterPro" id="IPR037923">
    <property type="entry name" value="HTH-like"/>
</dbReference>
<dbReference type="PANTHER" id="PTHR46796">
    <property type="entry name" value="HTH-TYPE TRANSCRIPTIONAL ACTIVATOR RHAS-RELATED"/>
    <property type="match status" value="1"/>
</dbReference>
<keyword evidence="2" id="KW-0238">DNA-binding</keyword>
<dbReference type="SUPFAM" id="SSF51215">
    <property type="entry name" value="Regulatory protein AraC"/>
    <property type="match status" value="1"/>
</dbReference>
<protein>
    <submittedName>
        <fullName evidence="5">AraC family transcriptional regulator</fullName>
    </submittedName>
</protein>
<evidence type="ECO:0000259" key="4">
    <source>
        <dbReference type="PROSITE" id="PS01124"/>
    </source>
</evidence>
<dbReference type="InterPro" id="IPR003313">
    <property type="entry name" value="AraC-bd"/>
</dbReference>
<dbReference type="SMART" id="SM00342">
    <property type="entry name" value="HTH_ARAC"/>
    <property type="match status" value="1"/>
</dbReference>
<name>A0A923LNQ5_9FIRM</name>
<dbReference type="InterPro" id="IPR018060">
    <property type="entry name" value="HTH_AraC"/>
</dbReference>
<dbReference type="AlphaFoldDB" id="A0A923LNQ5"/>
<evidence type="ECO:0000256" key="1">
    <source>
        <dbReference type="ARBA" id="ARBA00023015"/>
    </source>
</evidence>
<evidence type="ECO:0000256" key="3">
    <source>
        <dbReference type="ARBA" id="ARBA00023163"/>
    </source>
</evidence>
<dbReference type="InterPro" id="IPR050204">
    <property type="entry name" value="AraC_XylS_family_regulators"/>
</dbReference>
<dbReference type="PROSITE" id="PS01124">
    <property type="entry name" value="HTH_ARAC_FAMILY_2"/>
    <property type="match status" value="1"/>
</dbReference>
<dbReference type="Gene3D" id="2.60.120.10">
    <property type="entry name" value="Jelly Rolls"/>
    <property type="match status" value="1"/>
</dbReference>
<proteinExistence type="predicted"/>
<dbReference type="SUPFAM" id="SSF46689">
    <property type="entry name" value="Homeodomain-like"/>
    <property type="match status" value="2"/>
</dbReference>
<dbReference type="GO" id="GO:0003700">
    <property type="term" value="F:DNA-binding transcription factor activity"/>
    <property type="evidence" value="ECO:0007669"/>
    <property type="project" value="InterPro"/>
</dbReference>
<keyword evidence="1" id="KW-0805">Transcription regulation</keyword>
<keyword evidence="3" id="KW-0804">Transcription</keyword>
<evidence type="ECO:0000313" key="5">
    <source>
        <dbReference type="EMBL" id="MBC5713329.1"/>
    </source>
</evidence>
<dbReference type="InterPro" id="IPR014710">
    <property type="entry name" value="RmlC-like_jellyroll"/>
</dbReference>
<evidence type="ECO:0000313" key="6">
    <source>
        <dbReference type="Proteomes" id="UP000606720"/>
    </source>
</evidence>